<dbReference type="Proteomes" id="UP000790580">
    <property type="component" value="Unassembled WGS sequence"/>
</dbReference>
<feature type="transmembrane region" description="Helical" evidence="1">
    <location>
        <begin position="33"/>
        <end position="59"/>
    </location>
</feature>
<name>A0ABS6JMY3_9BACI</name>
<dbReference type="RefSeq" id="WP_088074274.1">
    <property type="nucleotide sequence ID" value="NZ_JAHQCR010000006.1"/>
</dbReference>
<evidence type="ECO:0000313" key="3">
    <source>
        <dbReference type="Proteomes" id="UP000790580"/>
    </source>
</evidence>
<gene>
    <name evidence="2" type="ORF">KS407_00500</name>
</gene>
<organism evidence="2 3">
    <name type="scientific">Evansella alkalicola</name>
    <dbReference type="NCBI Taxonomy" id="745819"/>
    <lineage>
        <taxon>Bacteria</taxon>
        <taxon>Bacillati</taxon>
        <taxon>Bacillota</taxon>
        <taxon>Bacilli</taxon>
        <taxon>Bacillales</taxon>
        <taxon>Bacillaceae</taxon>
        <taxon>Evansella</taxon>
    </lineage>
</organism>
<dbReference type="EMBL" id="JAHQCR010000006">
    <property type="protein sequence ID" value="MBU9719916.1"/>
    <property type="molecule type" value="Genomic_DNA"/>
</dbReference>
<protein>
    <submittedName>
        <fullName evidence="2">Uncharacterized protein</fullName>
    </submittedName>
</protein>
<evidence type="ECO:0000256" key="1">
    <source>
        <dbReference type="SAM" id="Phobius"/>
    </source>
</evidence>
<comment type="caution">
    <text evidence="2">The sequence shown here is derived from an EMBL/GenBank/DDBJ whole genome shotgun (WGS) entry which is preliminary data.</text>
</comment>
<proteinExistence type="predicted"/>
<evidence type="ECO:0000313" key="2">
    <source>
        <dbReference type="EMBL" id="MBU9719916.1"/>
    </source>
</evidence>
<feature type="transmembrane region" description="Helical" evidence="1">
    <location>
        <begin position="97"/>
        <end position="118"/>
    </location>
</feature>
<accession>A0ABS6JMY3</accession>
<keyword evidence="1" id="KW-1133">Transmembrane helix</keyword>
<keyword evidence="3" id="KW-1185">Reference proteome</keyword>
<keyword evidence="1" id="KW-0472">Membrane</keyword>
<feature type="transmembrane region" description="Helical" evidence="1">
    <location>
        <begin position="71"/>
        <end position="91"/>
    </location>
</feature>
<keyword evidence="1" id="KW-0812">Transmembrane</keyword>
<sequence length="140" mass="16199">MKRKLTTALIATPVSLLLILTVFFDAWMHPFELVVLTALYTLIISPFILLYGIPVTYLSDFARKKSRKAKSLIALFVHMIFAIIFGFVYPMNWPTPLFGMEVDIAFLSAITVALFLWITDEALRKINWNKHQRWCLLFGK</sequence>
<reference evidence="2 3" key="1">
    <citation type="submission" date="2021-06" db="EMBL/GenBank/DDBJ databases">
        <title>Bacillus sp. RD4P76, an endophyte from a halophyte.</title>
        <authorList>
            <person name="Sun J.-Q."/>
        </authorList>
    </citation>
    <scope>NUCLEOTIDE SEQUENCE [LARGE SCALE GENOMIC DNA]</scope>
    <source>
        <strain evidence="2 3">JCM 17098</strain>
    </source>
</reference>
<feature type="transmembrane region" description="Helical" evidence="1">
    <location>
        <begin position="7"/>
        <end position="27"/>
    </location>
</feature>